<dbReference type="Proteomes" id="UP001596514">
    <property type="component" value="Unassembled WGS sequence"/>
</dbReference>
<keyword evidence="1" id="KW-0560">Oxidoreductase</keyword>
<evidence type="ECO:0000256" key="1">
    <source>
        <dbReference type="ARBA" id="ARBA00023002"/>
    </source>
</evidence>
<comment type="caution">
    <text evidence="2">The sequence shown here is derived from an EMBL/GenBank/DDBJ whole genome shotgun (WGS) entry which is preliminary data.</text>
</comment>
<gene>
    <name evidence="2" type="ORF">ACFQVD_07080</name>
</gene>
<dbReference type="Gene3D" id="3.50.50.60">
    <property type="entry name" value="FAD/NAD(P)-binding domain"/>
    <property type="match status" value="2"/>
</dbReference>
<dbReference type="InterPro" id="IPR036188">
    <property type="entry name" value="FAD/NAD-bd_sf"/>
</dbReference>
<evidence type="ECO:0000313" key="3">
    <source>
        <dbReference type="Proteomes" id="UP001596514"/>
    </source>
</evidence>
<dbReference type="SUPFAM" id="SSF51905">
    <property type="entry name" value="FAD/NAD(P)-binding domain"/>
    <property type="match status" value="1"/>
</dbReference>
<name>A0ABW2SVJ9_9ACTN</name>
<dbReference type="RefSeq" id="WP_343977033.1">
    <property type="nucleotide sequence ID" value="NZ_BAAAGK010000146.1"/>
</dbReference>
<sequence>MPDNALDYVVIGAGPAGLQLGYLLGKAGRSYLILEAGPAPGTFFRTFPRHRRLISINKRYTGSDDPELNLRMDWNSLLSDDPGLLFTRYSDRYFPDADDMVRYLADFAAACDLSVAYDARVCQVARASGGGHFLVSDERGRTHEARRLVVATGVSRPNVPPIPGIETAEPYGTVSTDPSEYVNQRVLVIGKGNSAFETADSLVETAAVIHVAGPKSVRMAWRTHFVGNLRAVNNNFLDTYQLKSQNALLDGDVKRIERQADGSYLVTVSFVRADEVTKDIPYDRVVVCTGFRIDASIFSDECRPDLVINDRFPALTPAYESVNVPDLYFAGTLTQSRDFKRGTSGFIHGFRYGTRALHRILESRYHDAGWPGRELPADPEALAAAVLERVNRSSALWQQFGLLGDVVVLDGHGGARYLEELPVDLEGPPIGDGGHFTITLEYGPEHDKVDPFDVEVGRIRQNDAERAAEGHYLHPVVRHHRAGAPSAVHHVTENLENDWTSREIHLEPLRAFFARQTASVPA</sequence>
<organism evidence="2 3">
    <name type="scientific">Streptosporangium amethystogenes subsp. fukuiense</name>
    <dbReference type="NCBI Taxonomy" id="698418"/>
    <lineage>
        <taxon>Bacteria</taxon>
        <taxon>Bacillati</taxon>
        <taxon>Actinomycetota</taxon>
        <taxon>Actinomycetes</taxon>
        <taxon>Streptosporangiales</taxon>
        <taxon>Streptosporangiaceae</taxon>
        <taxon>Streptosporangium</taxon>
    </lineage>
</organism>
<dbReference type="InterPro" id="IPR050982">
    <property type="entry name" value="Auxin_biosynth/cation_transpt"/>
</dbReference>
<reference evidence="3" key="1">
    <citation type="journal article" date="2019" name="Int. J. Syst. Evol. Microbiol.">
        <title>The Global Catalogue of Microorganisms (GCM) 10K type strain sequencing project: providing services to taxonomists for standard genome sequencing and annotation.</title>
        <authorList>
            <consortium name="The Broad Institute Genomics Platform"/>
            <consortium name="The Broad Institute Genome Sequencing Center for Infectious Disease"/>
            <person name="Wu L."/>
            <person name="Ma J."/>
        </authorList>
    </citation>
    <scope>NUCLEOTIDE SEQUENCE [LARGE SCALE GENOMIC DNA]</scope>
    <source>
        <strain evidence="3">JCM 10083</strain>
    </source>
</reference>
<protein>
    <submittedName>
        <fullName evidence="2">NAD(P)-binding domain-containing protein</fullName>
    </submittedName>
</protein>
<dbReference type="PRINTS" id="PR00411">
    <property type="entry name" value="PNDRDTASEI"/>
</dbReference>
<proteinExistence type="predicted"/>
<dbReference type="Pfam" id="PF13738">
    <property type="entry name" value="Pyr_redox_3"/>
    <property type="match status" value="1"/>
</dbReference>
<keyword evidence="3" id="KW-1185">Reference proteome</keyword>
<dbReference type="EMBL" id="JBHTEE010000001">
    <property type="protein sequence ID" value="MFC7599867.1"/>
    <property type="molecule type" value="Genomic_DNA"/>
</dbReference>
<dbReference type="PANTHER" id="PTHR43539">
    <property type="entry name" value="FLAVIN-BINDING MONOOXYGENASE-LIKE PROTEIN (AFU_ORTHOLOGUE AFUA_4G09220)"/>
    <property type="match status" value="1"/>
</dbReference>
<evidence type="ECO:0000313" key="2">
    <source>
        <dbReference type="EMBL" id="MFC7599867.1"/>
    </source>
</evidence>
<dbReference type="PRINTS" id="PR00368">
    <property type="entry name" value="FADPNR"/>
</dbReference>
<accession>A0ABW2SVJ9</accession>
<dbReference type="PANTHER" id="PTHR43539:SF38">
    <property type="entry name" value="INDOLE-3-PYRUVATE MONOOXYGENASE YUCCA6"/>
    <property type="match status" value="1"/>
</dbReference>